<comment type="similarity">
    <text evidence="1">Belongs to the UPF0065 (bug) family.</text>
</comment>
<dbReference type="InterPro" id="IPR042100">
    <property type="entry name" value="Bug_dom1"/>
</dbReference>
<keyword evidence="4" id="KW-1185">Reference proteome</keyword>
<organism evidence="3 4">
    <name type="scientific">Xylophilus rhododendri</name>
    <dbReference type="NCBI Taxonomy" id="2697032"/>
    <lineage>
        <taxon>Bacteria</taxon>
        <taxon>Pseudomonadati</taxon>
        <taxon>Pseudomonadota</taxon>
        <taxon>Betaproteobacteria</taxon>
        <taxon>Burkholderiales</taxon>
        <taxon>Xylophilus</taxon>
    </lineage>
</organism>
<feature type="signal peptide" evidence="2">
    <location>
        <begin position="1"/>
        <end position="24"/>
    </location>
</feature>
<dbReference type="SUPFAM" id="SSF53850">
    <property type="entry name" value="Periplasmic binding protein-like II"/>
    <property type="match status" value="1"/>
</dbReference>
<protein>
    <submittedName>
        <fullName evidence="3">Tripartite tricarboxylate transporter substrate binding protein</fullName>
    </submittedName>
</protein>
<dbReference type="Pfam" id="PF03401">
    <property type="entry name" value="TctC"/>
    <property type="match status" value="1"/>
</dbReference>
<dbReference type="CDD" id="cd13578">
    <property type="entry name" value="PBP2_Bug27"/>
    <property type="match status" value="1"/>
</dbReference>
<dbReference type="InterPro" id="IPR005064">
    <property type="entry name" value="BUG"/>
</dbReference>
<evidence type="ECO:0000313" key="3">
    <source>
        <dbReference type="EMBL" id="QHJ00898.1"/>
    </source>
</evidence>
<dbReference type="PANTHER" id="PTHR42928">
    <property type="entry name" value="TRICARBOXYLATE-BINDING PROTEIN"/>
    <property type="match status" value="1"/>
</dbReference>
<dbReference type="Gene3D" id="3.40.190.10">
    <property type="entry name" value="Periplasmic binding protein-like II"/>
    <property type="match status" value="1"/>
</dbReference>
<evidence type="ECO:0000256" key="1">
    <source>
        <dbReference type="ARBA" id="ARBA00006987"/>
    </source>
</evidence>
<dbReference type="RefSeq" id="WP_160554707.1">
    <property type="nucleotide sequence ID" value="NZ_CP047650.1"/>
</dbReference>
<gene>
    <name evidence="3" type="ORF">GT347_24660</name>
</gene>
<dbReference type="Gene3D" id="3.40.190.150">
    <property type="entry name" value="Bordetella uptake gene, domain 1"/>
    <property type="match status" value="1"/>
</dbReference>
<sequence length="321" mass="33549">MKPTPIARFALGLCAGLLSLAALAQNGAPLRIIVPFNPGGGSDLFARLIQPGLQQNLKRTVIVENRPGAGGIIGADYVAKAPADGNVLLLADSAAYTISPALYPALPYAAKDLAPVVEAGRFANVLLVPAQSPYRTLQDVIAAARKDPGKVTIASSGNGASPHLTAEKLMREARIQLTHVPYKGSGPALSDVLAGHVDMLFSGLPSVSEYLKGGKLRAIAIASAERSSFVPEVPTMAESGLPGFESLISQGLFAPAGTPEALVSQVNAAVNQFLNSAEMAPRLQQLKVEPHHDSAAQYKAWLDKDAQGWARLIKDAAIKVD</sequence>
<evidence type="ECO:0000313" key="4">
    <source>
        <dbReference type="Proteomes" id="UP000464787"/>
    </source>
</evidence>
<dbReference type="AlphaFoldDB" id="A0A857JB24"/>
<reference evidence="3 4" key="1">
    <citation type="submission" date="2020-01" db="EMBL/GenBank/DDBJ databases">
        <title>Genome sequencing of strain KACC 21265.</title>
        <authorList>
            <person name="Heo J."/>
            <person name="Kim S.-J."/>
            <person name="Kim J.-S."/>
            <person name="Hong S.-B."/>
            <person name="Kwon S.-W."/>
        </authorList>
    </citation>
    <scope>NUCLEOTIDE SEQUENCE [LARGE SCALE GENOMIC DNA]</scope>
    <source>
        <strain evidence="3 4">KACC 21265</strain>
    </source>
</reference>
<accession>A0A857JB24</accession>
<evidence type="ECO:0000256" key="2">
    <source>
        <dbReference type="SAM" id="SignalP"/>
    </source>
</evidence>
<dbReference type="KEGG" id="xyk:GT347_24660"/>
<keyword evidence="2" id="KW-0732">Signal</keyword>
<dbReference type="EMBL" id="CP047650">
    <property type="protein sequence ID" value="QHJ00898.1"/>
    <property type="molecule type" value="Genomic_DNA"/>
</dbReference>
<dbReference type="PIRSF" id="PIRSF017082">
    <property type="entry name" value="YflP"/>
    <property type="match status" value="1"/>
</dbReference>
<proteinExistence type="inferred from homology"/>
<feature type="chain" id="PRO_5032328601" evidence="2">
    <location>
        <begin position="25"/>
        <end position="321"/>
    </location>
</feature>
<name>A0A857JB24_9BURK</name>
<dbReference type="Proteomes" id="UP000464787">
    <property type="component" value="Chromosome"/>
</dbReference>
<dbReference type="PANTHER" id="PTHR42928:SF5">
    <property type="entry name" value="BLR1237 PROTEIN"/>
    <property type="match status" value="1"/>
</dbReference>